<evidence type="ECO:0000313" key="2">
    <source>
        <dbReference type="EMBL" id="KAH7545031.1"/>
    </source>
</evidence>
<evidence type="ECO:0000256" key="1">
    <source>
        <dbReference type="SAM" id="SignalP"/>
    </source>
</evidence>
<reference evidence="2" key="1">
    <citation type="journal article" date="2021" name="Front. Plant Sci.">
        <title>Chromosome-Scale Genome Assembly for Chinese Sour Jujube and Insights Into Its Genome Evolution and Domestication Signature.</title>
        <authorList>
            <person name="Shen L.-Y."/>
            <person name="Luo H."/>
            <person name="Wang X.-L."/>
            <person name="Wang X.-M."/>
            <person name="Qiu X.-J."/>
            <person name="Liu H."/>
            <person name="Zhou S.-S."/>
            <person name="Jia K.-H."/>
            <person name="Nie S."/>
            <person name="Bao Y.-T."/>
            <person name="Zhang R.-G."/>
            <person name="Yun Q.-Z."/>
            <person name="Chai Y.-H."/>
            <person name="Lu J.-Y."/>
            <person name="Li Y."/>
            <person name="Zhao S.-W."/>
            <person name="Mao J.-F."/>
            <person name="Jia S.-G."/>
            <person name="Mao Y.-M."/>
        </authorList>
    </citation>
    <scope>NUCLEOTIDE SEQUENCE</scope>
    <source>
        <strain evidence="2">AT0</strain>
        <tissue evidence="2">Leaf</tissue>
    </source>
</reference>
<dbReference type="Proteomes" id="UP000813462">
    <property type="component" value="Unassembled WGS sequence"/>
</dbReference>
<sequence>MAAGGWKVAISVPLVVLLLLMVASLSSGSVSSAYRVRNLMAVNNNNQRQRNQIPNCNAMLLESQCSQNPKCRWCRSDALDDMCFAKVEAWRLPTQVFSCN</sequence>
<proteinExistence type="predicted"/>
<feature type="signal peptide" evidence="1">
    <location>
        <begin position="1"/>
        <end position="28"/>
    </location>
</feature>
<dbReference type="EMBL" id="JAEACU010000001">
    <property type="protein sequence ID" value="KAH7545031.1"/>
    <property type="molecule type" value="Genomic_DNA"/>
</dbReference>
<name>A0A978VZ97_ZIZJJ</name>
<accession>A0A978VZ97</accession>
<protein>
    <submittedName>
        <fullName evidence="2">Uncharacterized protein</fullName>
    </submittedName>
</protein>
<dbReference type="PANTHER" id="PTHR36896">
    <property type="entry name" value="OS01G0729500 PROTEIN"/>
    <property type="match status" value="1"/>
</dbReference>
<dbReference type="PANTHER" id="PTHR36896:SF2">
    <property type="entry name" value="OS01G0729500 PROTEIN"/>
    <property type="match status" value="1"/>
</dbReference>
<organism evidence="2 3">
    <name type="scientific">Ziziphus jujuba var. spinosa</name>
    <dbReference type="NCBI Taxonomy" id="714518"/>
    <lineage>
        <taxon>Eukaryota</taxon>
        <taxon>Viridiplantae</taxon>
        <taxon>Streptophyta</taxon>
        <taxon>Embryophyta</taxon>
        <taxon>Tracheophyta</taxon>
        <taxon>Spermatophyta</taxon>
        <taxon>Magnoliopsida</taxon>
        <taxon>eudicotyledons</taxon>
        <taxon>Gunneridae</taxon>
        <taxon>Pentapetalae</taxon>
        <taxon>rosids</taxon>
        <taxon>fabids</taxon>
        <taxon>Rosales</taxon>
        <taxon>Rhamnaceae</taxon>
        <taxon>Paliureae</taxon>
        <taxon>Ziziphus</taxon>
    </lineage>
</organism>
<comment type="caution">
    <text evidence="2">The sequence shown here is derived from an EMBL/GenBank/DDBJ whole genome shotgun (WGS) entry which is preliminary data.</text>
</comment>
<dbReference type="AlphaFoldDB" id="A0A978VZ97"/>
<feature type="chain" id="PRO_5037110945" evidence="1">
    <location>
        <begin position="29"/>
        <end position="100"/>
    </location>
</feature>
<evidence type="ECO:0000313" key="3">
    <source>
        <dbReference type="Proteomes" id="UP000813462"/>
    </source>
</evidence>
<keyword evidence="1" id="KW-0732">Signal</keyword>
<gene>
    <name evidence="2" type="ORF">FEM48_Zijuj01G0050300</name>
</gene>